<feature type="transmembrane region" description="Helical" evidence="2">
    <location>
        <begin position="31"/>
        <end position="50"/>
    </location>
</feature>
<evidence type="ECO:0000256" key="1">
    <source>
        <dbReference type="SAM" id="MobiDB-lite"/>
    </source>
</evidence>
<comment type="caution">
    <text evidence="3">The sequence shown here is derived from an EMBL/GenBank/DDBJ whole genome shotgun (WGS) entry which is preliminary data.</text>
</comment>
<accession>A0A9X8WHH2</accession>
<evidence type="ECO:0000256" key="2">
    <source>
        <dbReference type="SAM" id="Phobius"/>
    </source>
</evidence>
<dbReference type="AlphaFoldDB" id="A0A9X8WHH2"/>
<keyword evidence="4" id="KW-1185">Reference proteome</keyword>
<evidence type="ECO:0008006" key="5">
    <source>
        <dbReference type="Google" id="ProtNLM"/>
    </source>
</evidence>
<dbReference type="Proteomes" id="UP000185547">
    <property type="component" value="Unassembled WGS sequence"/>
</dbReference>
<feature type="compositionally biased region" description="Acidic residues" evidence="1">
    <location>
        <begin position="1"/>
        <end position="19"/>
    </location>
</feature>
<sequence length="55" mass="5671">MEETTENTEEAESTEAAEAADDKSGGLTLPLLGGLGVLLLAVIGAVVFLLNRNRA</sequence>
<keyword evidence="2" id="KW-0812">Transmembrane</keyword>
<reference evidence="3 4" key="1">
    <citation type="submission" date="2017-01" db="EMBL/GenBank/DDBJ databases">
        <authorList>
            <person name="Varghese N."/>
            <person name="Submissions S."/>
        </authorList>
    </citation>
    <scope>NUCLEOTIDE SEQUENCE [LARGE SCALE GENOMIC DNA]</scope>
    <source>
        <strain evidence="3 4">DSM 44280</strain>
    </source>
</reference>
<organism evidence="3 4">
    <name type="scientific">Corynebacterium afermentans</name>
    <dbReference type="NCBI Taxonomy" id="38286"/>
    <lineage>
        <taxon>Bacteria</taxon>
        <taxon>Bacillati</taxon>
        <taxon>Actinomycetota</taxon>
        <taxon>Actinomycetes</taxon>
        <taxon>Mycobacteriales</taxon>
        <taxon>Corynebacteriaceae</taxon>
        <taxon>Corynebacterium</taxon>
    </lineage>
</organism>
<gene>
    <name evidence="3" type="ORF">SAMN05421802_107112</name>
</gene>
<evidence type="ECO:0000313" key="3">
    <source>
        <dbReference type="EMBL" id="SIQ15925.1"/>
    </source>
</evidence>
<feature type="region of interest" description="Disordered" evidence="1">
    <location>
        <begin position="1"/>
        <end position="25"/>
    </location>
</feature>
<keyword evidence="2" id="KW-1133">Transmembrane helix</keyword>
<dbReference type="EMBL" id="FTMH01000007">
    <property type="protein sequence ID" value="SIQ15925.1"/>
    <property type="molecule type" value="Genomic_DNA"/>
</dbReference>
<evidence type="ECO:0000313" key="4">
    <source>
        <dbReference type="Proteomes" id="UP000185547"/>
    </source>
</evidence>
<name>A0A9X8WHH2_9CORY</name>
<proteinExistence type="predicted"/>
<keyword evidence="2" id="KW-0472">Membrane</keyword>
<protein>
    <recommendedName>
        <fullName evidence="5">LPXTG-motif cell wall anchor domain-containing protein</fullName>
    </recommendedName>
</protein>